<dbReference type="Proteomes" id="UP000681722">
    <property type="component" value="Unassembled WGS sequence"/>
</dbReference>
<dbReference type="Proteomes" id="UP000663829">
    <property type="component" value="Unassembled WGS sequence"/>
</dbReference>
<evidence type="ECO:0000313" key="6">
    <source>
        <dbReference type="Proteomes" id="UP000663829"/>
    </source>
</evidence>
<feature type="transmembrane region" description="Helical" evidence="1">
    <location>
        <begin position="49"/>
        <end position="69"/>
    </location>
</feature>
<dbReference type="EMBL" id="CAJNOK010012268">
    <property type="protein sequence ID" value="CAF1159874.1"/>
    <property type="molecule type" value="Genomic_DNA"/>
</dbReference>
<proteinExistence type="predicted"/>
<keyword evidence="1" id="KW-1133">Transmembrane helix</keyword>
<evidence type="ECO:0000313" key="4">
    <source>
        <dbReference type="EMBL" id="CAF3971497.1"/>
    </source>
</evidence>
<keyword evidence="1" id="KW-0812">Transmembrane</keyword>
<sequence length="173" mass="19402">MIYKVGWLTTKSMDIINIIYLDQFSDHRNSKSHEDTTGMEIIRQLNGWVGAYFGVVGIGGIVIGTGRLLKERCKSRRIGVDVKGGIIKHRFDGDTNRLHRPFNTCNTGCVLAGIKIYLNMLDNESTNSQRRIQGPIVAVAADTGMKYTGSSLDTEFLDRHQIQHILYAKTKTN</sequence>
<evidence type="ECO:0000313" key="2">
    <source>
        <dbReference type="EMBL" id="CAF1159874.1"/>
    </source>
</evidence>
<evidence type="ECO:0000313" key="5">
    <source>
        <dbReference type="EMBL" id="CAF4313718.1"/>
    </source>
</evidence>
<dbReference type="SUPFAM" id="SSF53686">
    <property type="entry name" value="Tryptophan synthase beta subunit-like PLP-dependent enzymes"/>
    <property type="match status" value="1"/>
</dbReference>
<keyword evidence="6" id="KW-1185">Reference proteome</keyword>
<dbReference type="EMBL" id="CAJOBA010033790">
    <property type="protein sequence ID" value="CAF3971497.1"/>
    <property type="molecule type" value="Genomic_DNA"/>
</dbReference>
<organism evidence="3 6">
    <name type="scientific">Didymodactylos carnosus</name>
    <dbReference type="NCBI Taxonomy" id="1234261"/>
    <lineage>
        <taxon>Eukaryota</taxon>
        <taxon>Metazoa</taxon>
        <taxon>Spiralia</taxon>
        <taxon>Gnathifera</taxon>
        <taxon>Rotifera</taxon>
        <taxon>Eurotatoria</taxon>
        <taxon>Bdelloidea</taxon>
        <taxon>Philodinida</taxon>
        <taxon>Philodinidae</taxon>
        <taxon>Didymodactylos</taxon>
    </lineage>
</organism>
<dbReference type="AlphaFoldDB" id="A0A815NGV3"/>
<evidence type="ECO:0000313" key="3">
    <source>
        <dbReference type="EMBL" id="CAF1436335.1"/>
    </source>
</evidence>
<dbReference type="Gene3D" id="3.40.50.1100">
    <property type="match status" value="1"/>
</dbReference>
<dbReference type="Proteomes" id="UP000682733">
    <property type="component" value="Unassembled WGS sequence"/>
</dbReference>
<accession>A0A815NGV3</accession>
<keyword evidence="1" id="KW-0472">Membrane</keyword>
<reference evidence="3" key="1">
    <citation type="submission" date="2021-02" db="EMBL/GenBank/DDBJ databases">
        <authorList>
            <person name="Nowell W R."/>
        </authorList>
    </citation>
    <scope>NUCLEOTIDE SEQUENCE</scope>
</reference>
<protein>
    <submittedName>
        <fullName evidence="3">Uncharacterized protein</fullName>
    </submittedName>
</protein>
<dbReference type="Proteomes" id="UP000677228">
    <property type="component" value="Unassembled WGS sequence"/>
</dbReference>
<dbReference type="EMBL" id="CAJNOQ010018780">
    <property type="protein sequence ID" value="CAF1436335.1"/>
    <property type="molecule type" value="Genomic_DNA"/>
</dbReference>
<evidence type="ECO:0000256" key="1">
    <source>
        <dbReference type="SAM" id="Phobius"/>
    </source>
</evidence>
<comment type="caution">
    <text evidence="3">The sequence shown here is derived from an EMBL/GenBank/DDBJ whole genome shotgun (WGS) entry which is preliminary data.</text>
</comment>
<dbReference type="InterPro" id="IPR036052">
    <property type="entry name" value="TrpB-like_PALP_sf"/>
</dbReference>
<name>A0A815NGV3_9BILA</name>
<dbReference type="EMBL" id="CAJOBC010084218">
    <property type="protein sequence ID" value="CAF4313718.1"/>
    <property type="molecule type" value="Genomic_DNA"/>
</dbReference>
<gene>
    <name evidence="3" type="ORF">GPM918_LOCUS34201</name>
    <name evidence="2" type="ORF">OVA965_LOCUS22035</name>
    <name evidence="5" type="ORF">SRO942_LOCUS34896</name>
    <name evidence="4" type="ORF">TMI583_LOCUS22747</name>
</gene>